<dbReference type="EMBL" id="KQ990357">
    <property type="protein sequence ID" value="KZV53461.1"/>
    <property type="molecule type" value="Genomic_DNA"/>
</dbReference>
<organism evidence="1 2">
    <name type="scientific">Dorcoceras hygrometricum</name>
    <dbReference type="NCBI Taxonomy" id="472368"/>
    <lineage>
        <taxon>Eukaryota</taxon>
        <taxon>Viridiplantae</taxon>
        <taxon>Streptophyta</taxon>
        <taxon>Embryophyta</taxon>
        <taxon>Tracheophyta</taxon>
        <taxon>Spermatophyta</taxon>
        <taxon>Magnoliopsida</taxon>
        <taxon>eudicotyledons</taxon>
        <taxon>Gunneridae</taxon>
        <taxon>Pentapetalae</taxon>
        <taxon>asterids</taxon>
        <taxon>lamiids</taxon>
        <taxon>Lamiales</taxon>
        <taxon>Gesneriaceae</taxon>
        <taxon>Didymocarpoideae</taxon>
        <taxon>Trichosporeae</taxon>
        <taxon>Loxocarpinae</taxon>
        <taxon>Dorcoceras</taxon>
    </lineage>
</organism>
<protein>
    <submittedName>
        <fullName evidence="1">Uncharacterized protein</fullName>
    </submittedName>
</protein>
<name>A0A2Z7D9B3_9LAMI</name>
<evidence type="ECO:0000313" key="1">
    <source>
        <dbReference type="EMBL" id="KZV53461.1"/>
    </source>
</evidence>
<reference evidence="1 2" key="1">
    <citation type="journal article" date="2015" name="Proc. Natl. Acad. Sci. U.S.A.">
        <title>The resurrection genome of Boea hygrometrica: A blueprint for survival of dehydration.</title>
        <authorList>
            <person name="Xiao L."/>
            <person name="Yang G."/>
            <person name="Zhang L."/>
            <person name="Yang X."/>
            <person name="Zhao S."/>
            <person name="Ji Z."/>
            <person name="Zhou Q."/>
            <person name="Hu M."/>
            <person name="Wang Y."/>
            <person name="Chen M."/>
            <person name="Xu Y."/>
            <person name="Jin H."/>
            <person name="Xiao X."/>
            <person name="Hu G."/>
            <person name="Bao F."/>
            <person name="Hu Y."/>
            <person name="Wan P."/>
            <person name="Li L."/>
            <person name="Deng X."/>
            <person name="Kuang T."/>
            <person name="Xiang C."/>
            <person name="Zhu J.K."/>
            <person name="Oliver M.J."/>
            <person name="He Y."/>
        </authorList>
    </citation>
    <scope>NUCLEOTIDE SEQUENCE [LARGE SCALE GENOMIC DNA]</scope>
    <source>
        <strain evidence="2">cv. XS01</strain>
    </source>
</reference>
<keyword evidence="2" id="KW-1185">Reference proteome</keyword>
<proteinExistence type="predicted"/>
<evidence type="ECO:0000313" key="2">
    <source>
        <dbReference type="Proteomes" id="UP000250235"/>
    </source>
</evidence>
<dbReference type="Proteomes" id="UP000250235">
    <property type="component" value="Unassembled WGS sequence"/>
</dbReference>
<sequence length="299" mass="33464">MLRERAAAKPKTSENTVRKSKFCIKATEDKSSGDGDDLLSKEDAQENKTIDFCVGKFHISVDCKCGVVMFPEKFKLCDEEKSINHRSESDERREAEILQESSSFIIRKEHPSKPKRRLMIEHNKEEKQAAAAAIHKLHVQQMLDKCEDLGHEALGTEIIHEEYDDEEGQLQLDDLVMAPTHMKDGTHKVQDSLEEIDPNNISDTTSCDITAPNLQIGMVKNVLKPKITKDMNVEGLTEDTTSNKLVCDPSTAELGHKKIDKKTKGTAANTLVAVGKDEDFQTVSKNGKAVKKKRGYTNL</sequence>
<dbReference type="AlphaFoldDB" id="A0A2Z7D9B3"/>
<gene>
    <name evidence="1" type="ORF">F511_14827</name>
</gene>
<accession>A0A2Z7D9B3</accession>